<gene>
    <name evidence="2" type="ORF">O181_131210</name>
</gene>
<evidence type="ECO:0000313" key="3">
    <source>
        <dbReference type="Proteomes" id="UP000765509"/>
    </source>
</evidence>
<dbReference type="Proteomes" id="UP000765509">
    <property type="component" value="Unassembled WGS sequence"/>
</dbReference>
<feature type="region of interest" description="Disordered" evidence="1">
    <location>
        <begin position="57"/>
        <end position="105"/>
    </location>
</feature>
<feature type="compositionally biased region" description="Low complexity" evidence="1">
    <location>
        <begin position="65"/>
        <end position="77"/>
    </location>
</feature>
<dbReference type="AlphaFoldDB" id="A0A9Q3L0H0"/>
<proteinExistence type="predicted"/>
<sequence length="105" mass="12055">MHCSTKTTRSLQICGELHEILPDSEKIPGPSQHLQGTQWMEFIVGKEKHDVFNTIMEEKQPSTTQESAKNSSSSQQKKFQREKEAKILKQRKRQSISYKALQPGL</sequence>
<keyword evidence="3" id="KW-1185">Reference proteome</keyword>
<comment type="caution">
    <text evidence="2">The sequence shown here is derived from an EMBL/GenBank/DDBJ whole genome shotgun (WGS) entry which is preliminary data.</text>
</comment>
<accession>A0A9Q3L0H0</accession>
<dbReference type="EMBL" id="AVOT02143425">
    <property type="protein sequence ID" value="MBW0591495.1"/>
    <property type="molecule type" value="Genomic_DNA"/>
</dbReference>
<evidence type="ECO:0000256" key="1">
    <source>
        <dbReference type="SAM" id="MobiDB-lite"/>
    </source>
</evidence>
<name>A0A9Q3L0H0_9BASI</name>
<evidence type="ECO:0000313" key="2">
    <source>
        <dbReference type="EMBL" id="MBW0591495.1"/>
    </source>
</evidence>
<protein>
    <submittedName>
        <fullName evidence="2">Uncharacterized protein</fullName>
    </submittedName>
</protein>
<reference evidence="2" key="1">
    <citation type="submission" date="2021-03" db="EMBL/GenBank/DDBJ databases">
        <title>Draft genome sequence of rust myrtle Austropuccinia psidii MF-1, a brazilian biotype.</title>
        <authorList>
            <person name="Quecine M.C."/>
            <person name="Pachon D.M.R."/>
            <person name="Bonatelli M.L."/>
            <person name="Correr F.H."/>
            <person name="Franceschini L.M."/>
            <person name="Leite T.F."/>
            <person name="Margarido G.R.A."/>
            <person name="Almeida C.A."/>
            <person name="Ferrarezi J.A."/>
            <person name="Labate C.A."/>
        </authorList>
    </citation>
    <scope>NUCLEOTIDE SEQUENCE</scope>
    <source>
        <strain evidence="2">MF-1</strain>
    </source>
</reference>
<organism evidence="2 3">
    <name type="scientific">Austropuccinia psidii MF-1</name>
    <dbReference type="NCBI Taxonomy" id="1389203"/>
    <lineage>
        <taxon>Eukaryota</taxon>
        <taxon>Fungi</taxon>
        <taxon>Dikarya</taxon>
        <taxon>Basidiomycota</taxon>
        <taxon>Pucciniomycotina</taxon>
        <taxon>Pucciniomycetes</taxon>
        <taxon>Pucciniales</taxon>
        <taxon>Sphaerophragmiaceae</taxon>
        <taxon>Austropuccinia</taxon>
    </lineage>
</organism>